<dbReference type="Pfam" id="PF08660">
    <property type="entry name" value="Alg14"/>
    <property type="match status" value="1"/>
</dbReference>
<dbReference type="PANTHER" id="PTHR12154:SF4">
    <property type="entry name" value="UDP-N-ACETYLGLUCOSAMINE TRANSFERASE SUBUNIT ALG14 HOMOLOG"/>
    <property type="match status" value="1"/>
</dbReference>
<protein>
    <recommendedName>
        <fullName evidence="5 11">UDP-N-acetylglucosamine transferase subunit ALG14</fullName>
    </recommendedName>
    <alternativeName>
        <fullName evidence="10 11">Asparagine-linked glycosylation protein 14</fullName>
    </alternativeName>
</protein>
<dbReference type="Proteomes" id="UP000789342">
    <property type="component" value="Unassembled WGS sequence"/>
</dbReference>
<reference evidence="12" key="1">
    <citation type="submission" date="2021-06" db="EMBL/GenBank/DDBJ databases">
        <authorList>
            <person name="Kallberg Y."/>
            <person name="Tangrot J."/>
            <person name="Rosling A."/>
        </authorList>
    </citation>
    <scope>NUCLEOTIDE SEQUENCE</scope>
    <source>
        <strain evidence="12">CL551</strain>
    </source>
</reference>
<evidence type="ECO:0000256" key="5">
    <source>
        <dbReference type="ARBA" id="ARBA00017467"/>
    </source>
</evidence>
<evidence type="ECO:0000256" key="10">
    <source>
        <dbReference type="ARBA" id="ARBA00032062"/>
    </source>
</evidence>
<evidence type="ECO:0000256" key="11">
    <source>
        <dbReference type="RuleBase" id="RU362127"/>
    </source>
</evidence>
<gene>
    <name evidence="11" type="primary">ALG14</name>
    <name evidence="12" type="ORF">AMORRO_LOCUS16453</name>
</gene>
<dbReference type="AlphaFoldDB" id="A0A9N9J712"/>
<dbReference type="Gene3D" id="3.40.50.2000">
    <property type="entry name" value="Glycogen Phosphorylase B"/>
    <property type="match status" value="1"/>
</dbReference>
<evidence type="ECO:0000313" key="12">
    <source>
        <dbReference type="EMBL" id="CAG8768772.1"/>
    </source>
</evidence>
<evidence type="ECO:0000256" key="7">
    <source>
        <dbReference type="ARBA" id="ARBA00022824"/>
    </source>
</evidence>
<evidence type="ECO:0000256" key="1">
    <source>
        <dbReference type="ARBA" id="ARBA00004389"/>
    </source>
</evidence>
<feature type="non-terminal residue" evidence="12">
    <location>
        <position position="200"/>
    </location>
</feature>
<proteinExistence type="inferred from homology"/>
<dbReference type="OrthoDB" id="17098at2759"/>
<organism evidence="12 13">
    <name type="scientific">Acaulospora morrowiae</name>
    <dbReference type="NCBI Taxonomy" id="94023"/>
    <lineage>
        <taxon>Eukaryota</taxon>
        <taxon>Fungi</taxon>
        <taxon>Fungi incertae sedis</taxon>
        <taxon>Mucoromycota</taxon>
        <taxon>Glomeromycotina</taxon>
        <taxon>Glomeromycetes</taxon>
        <taxon>Diversisporales</taxon>
        <taxon>Acaulosporaceae</taxon>
        <taxon>Acaulospora</taxon>
    </lineage>
</organism>
<keyword evidence="9" id="KW-0472">Membrane</keyword>
<accession>A0A9N9J712</accession>
<evidence type="ECO:0000256" key="2">
    <source>
        <dbReference type="ARBA" id="ARBA00004590"/>
    </source>
</evidence>
<sequence>GISGKDVKEGTTISGSSSDELGRVINDMTARERSRKFCRLLKEICNTEITSSLEQLLQVLPKRRPGVVRSQRRKDQKPFKTCIFLGSGGHTMEMIQLLEGVDFNSLYKPRIYIAAENDKLSYEKVQKFESRKGGVENVNFIVRFIPRSRRVGQSWMSTPFSVMKALFASIKIVSLDLPDLIICNGPGSCVPVCAVAYIPR</sequence>
<dbReference type="GO" id="GO:0004577">
    <property type="term" value="F:N-acetylglucosaminyldiphosphodolichol N-acetylglucosaminyltransferase activity"/>
    <property type="evidence" value="ECO:0007669"/>
    <property type="project" value="TreeGrafter"/>
</dbReference>
<comment type="subunit">
    <text evidence="4 11">Heterodimer with ALG13 to form a functional enzyme.</text>
</comment>
<evidence type="ECO:0000256" key="8">
    <source>
        <dbReference type="ARBA" id="ARBA00022989"/>
    </source>
</evidence>
<evidence type="ECO:0000313" key="13">
    <source>
        <dbReference type="Proteomes" id="UP000789342"/>
    </source>
</evidence>
<evidence type="ECO:0000256" key="3">
    <source>
        <dbReference type="ARBA" id="ARBA00009731"/>
    </source>
</evidence>
<keyword evidence="13" id="KW-1185">Reference proteome</keyword>
<evidence type="ECO:0000256" key="9">
    <source>
        <dbReference type="ARBA" id="ARBA00023136"/>
    </source>
</evidence>
<dbReference type="EMBL" id="CAJVPV010045205">
    <property type="protein sequence ID" value="CAG8768772.1"/>
    <property type="molecule type" value="Genomic_DNA"/>
</dbReference>
<keyword evidence="8" id="KW-1133">Transmembrane helix</keyword>
<comment type="similarity">
    <text evidence="3 11">Belongs to the ALG14 family.</text>
</comment>
<dbReference type="GO" id="GO:0031965">
    <property type="term" value="C:nuclear membrane"/>
    <property type="evidence" value="ECO:0007669"/>
    <property type="project" value="UniProtKB-SubCell"/>
</dbReference>
<keyword evidence="7 11" id="KW-0256">Endoplasmic reticulum</keyword>
<keyword evidence="6" id="KW-0812">Transmembrane</keyword>
<evidence type="ECO:0000256" key="4">
    <source>
        <dbReference type="ARBA" id="ARBA00011335"/>
    </source>
</evidence>
<comment type="caution">
    <text evidence="12">The sequence shown here is derived from an EMBL/GenBank/DDBJ whole genome shotgun (WGS) entry which is preliminary data.</text>
</comment>
<feature type="non-terminal residue" evidence="12">
    <location>
        <position position="1"/>
    </location>
</feature>
<dbReference type="PANTHER" id="PTHR12154">
    <property type="entry name" value="GLYCOSYL TRANSFERASE-RELATED"/>
    <property type="match status" value="1"/>
</dbReference>
<dbReference type="GO" id="GO:0043541">
    <property type="term" value="C:UDP-N-acetylglucosamine transferase complex"/>
    <property type="evidence" value="ECO:0007669"/>
    <property type="project" value="TreeGrafter"/>
</dbReference>
<comment type="subcellular location">
    <subcellularLocation>
        <location evidence="1 11">Endoplasmic reticulum membrane</location>
        <topology evidence="1 11">Single-pass membrane protein</topology>
    </subcellularLocation>
    <subcellularLocation>
        <location evidence="2">Nucleus membrane</location>
        <topology evidence="2">Single-pass membrane protein</topology>
    </subcellularLocation>
</comment>
<dbReference type="InterPro" id="IPR013969">
    <property type="entry name" value="Oligosacch_biosynth_Alg14"/>
</dbReference>
<evidence type="ECO:0000256" key="6">
    <source>
        <dbReference type="ARBA" id="ARBA00022692"/>
    </source>
</evidence>
<comment type="function">
    <text evidence="11">Involved in protein N-glycosylation. Essential for the second step of the dolichol-linked oligosaccharide pathway. Anchors the catalytic subunit ALG13 to the ER.</text>
</comment>
<name>A0A9N9J712_9GLOM</name>
<dbReference type="GO" id="GO:0006488">
    <property type="term" value="P:dolichol-linked oligosaccharide biosynthetic process"/>
    <property type="evidence" value="ECO:0007669"/>
    <property type="project" value="InterPro"/>
</dbReference>